<evidence type="ECO:0000313" key="12">
    <source>
        <dbReference type="EMBL" id="OPA77558.1"/>
    </source>
</evidence>
<proteinExistence type="inferred from homology"/>
<gene>
    <name evidence="12" type="ORF">BVG16_14010</name>
</gene>
<dbReference type="CDD" id="cd18774">
    <property type="entry name" value="PDC2_HK_sensor"/>
    <property type="match status" value="1"/>
</dbReference>
<dbReference type="SMART" id="SM00283">
    <property type="entry name" value="MA"/>
    <property type="match status" value="1"/>
</dbReference>
<evidence type="ECO:0000256" key="3">
    <source>
        <dbReference type="ARBA" id="ARBA00022692"/>
    </source>
</evidence>
<evidence type="ECO:0000259" key="10">
    <source>
        <dbReference type="PROSITE" id="PS50111"/>
    </source>
</evidence>
<dbReference type="SUPFAM" id="SSF58104">
    <property type="entry name" value="Methyl-accepting chemotaxis protein (MCP) signaling domain"/>
    <property type="match status" value="1"/>
</dbReference>
<evidence type="ECO:0000256" key="6">
    <source>
        <dbReference type="ARBA" id="ARBA00023224"/>
    </source>
</evidence>
<evidence type="ECO:0000256" key="9">
    <source>
        <dbReference type="SAM" id="Phobius"/>
    </source>
</evidence>
<dbReference type="InterPro" id="IPR003660">
    <property type="entry name" value="HAMP_dom"/>
</dbReference>
<dbReference type="Pfam" id="PF00015">
    <property type="entry name" value="MCPsignal"/>
    <property type="match status" value="1"/>
</dbReference>
<dbReference type="SMART" id="SM01049">
    <property type="entry name" value="Cache_2"/>
    <property type="match status" value="1"/>
</dbReference>
<reference evidence="12 13" key="1">
    <citation type="submission" date="2017-01" db="EMBL/GenBank/DDBJ databases">
        <title>Genome analysis of Paenibacillus selenitrireducens ES3-24.</title>
        <authorList>
            <person name="Xu D."/>
            <person name="Yao R."/>
            <person name="Zheng S."/>
        </authorList>
    </citation>
    <scope>NUCLEOTIDE SEQUENCE [LARGE SCALE GENOMIC DNA]</scope>
    <source>
        <strain evidence="12 13">ES3-24</strain>
    </source>
</reference>
<name>A0A1T2XCK6_9BACL</name>
<dbReference type="InterPro" id="IPR004089">
    <property type="entry name" value="MCPsignal_dom"/>
</dbReference>
<evidence type="ECO:0000256" key="4">
    <source>
        <dbReference type="ARBA" id="ARBA00022989"/>
    </source>
</evidence>
<dbReference type="FunFam" id="1.10.287.950:FF:000001">
    <property type="entry name" value="Methyl-accepting chemotaxis sensory transducer"/>
    <property type="match status" value="1"/>
</dbReference>
<accession>A0A1T2XCK6</accession>
<keyword evidence="5 9" id="KW-0472">Membrane</keyword>
<dbReference type="EMBL" id="MSZX01000005">
    <property type="protein sequence ID" value="OPA77558.1"/>
    <property type="molecule type" value="Genomic_DNA"/>
</dbReference>
<dbReference type="CDD" id="cd11386">
    <property type="entry name" value="MCP_signal"/>
    <property type="match status" value="1"/>
</dbReference>
<dbReference type="GO" id="GO:0006935">
    <property type="term" value="P:chemotaxis"/>
    <property type="evidence" value="ECO:0007669"/>
    <property type="project" value="InterPro"/>
</dbReference>
<evidence type="ECO:0000256" key="8">
    <source>
        <dbReference type="PROSITE-ProRule" id="PRU00284"/>
    </source>
</evidence>
<dbReference type="Gene3D" id="3.30.450.20">
    <property type="entry name" value="PAS domain"/>
    <property type="match status" value="1"/>
</dbReference>
<keyword evidence="2" id="KW-1003">Cell membrane</keyword>
<dbReference type="STRING" id="1324314.BVG16_14010"/>
<dbReference type="Pfam" id="PF00672">
    <property type="entry name" value="HAMP"/>
    <property type="match status" value="1"/>
</dbReference>
<dbReference type="Pfam" id="PF17200">
    <property type="entry name" value="sCache_2"/>
    <property type="match status" value="1"/>
</dbReference>
<dbReference type="GO" id="GO:0004888">
    <property type="term" value="F:transmembrane signaling receptor activity"/>
    <property type="evidence" value="ECO:0007669"/>
    <property type="project" value="InterPro"/>
</dbReference>
<dbReference type="PROSITE" id="PS50111">
    <property type="entry name" value="CHEMOTAXIS_TRANSDUC_2"/>
    <property type="match status" value="1"/>
</dbReference>
<feature type="domain" description="HAMP" evidence="11">
    <location>
        <begin position="219"/>
        <end position="274"/>
    </location>
</feature>
<dbReference type="AlphaFoldDB" id="A0A1T2XCK6"/>
<dbReference type="PRINTS" id="PR00260">
    <property type="entry name" value="CHEMTRNSDUCR"/>
</dbReference>
<dbReference type="OrthoDB" id="9810264at2"/>
<dbReference type="PANTHER" id="PTHR32089:SF112">
    <property type="entry name" value="LYSOZYME-LIKE PROTEIN-RELATED"/>
    <property type="match status" value="1"/>
</dbReference>
<comment type="subcellular location">
    <subcellularLocation>
        <location evidence="1">Cell membrane</location>
        <topology evidence="1">Multi-pass membrane protein</topology>
    </subcellularLocation>
</comment>
<dbReference type="PANTHER" id="PTHR32089">
    <property type="entry name" value="METHYL-ACCEPTING CHEMOTAXIS PROTEIN MCPB"/>
    <property type="match status" value="1"/>
</dbReference>
<dbReference type="GO" id="GO:0005886">
    <property type="term" value="C:plasma membrane"/>
    <property type="evidence" value="ECO:0007669"/>
    <property type="project" value="UniProtKB-SubCell"/>
</dbReference>
<comment type="caution">
    <text evidence="12">The sequence shown here is derived from an EMBL/GenBank/DDBJ whole genome shotgun (WGS) entry which is preliminary data.</text>
</comment>
<evidence type="ECO:0000259" key="11">
    <source>
        <dbReference type="PROSITE" id="PS50885"/>
    </source>
</evidence>
<dbReference type="CDD" id="cd06225">
    <property type="entry name" value="HAMP"/>
    <property type="match status" value="1"/>
</dbReference>
<dbReference type="GO" id="GO:0007165">
    <property type="term" value="P:signal transduction"/>
    <property type="evidence" value="ECO:0007669"/>
    <property type="project" value="UniProtKB-KW"/>
</dbReference>
<evidence type="ECO:0000313" key="13">
    <source>
        <dbReference type="Proteomes" id="UP000190188"/>
    </source>
</evidence>
<dbReference type="PROSITE" id="PS50885">
    <property type="entry name" value="HAMP"/>
    <property type="match status" value="1"/>
</dbReference>
<evidence type="ECO:0000256" key="2">
    <source>
        <dbReference type="ARBA" id="ARBA00022475"/>
    </source>
</evidence>
<sequence length="539" mass="58675">MKVRISVKLIVISVLLLTVPTFFTGLTAYNISKKRLDEAGMINLKNNAHMAIALIDVLNKEVEEGTLTIEQAQEQVKKTILGPKQADGTRPITEQFNLGKYGYLFILDTKGKALGHPTIEGKEMWDATSANGEFFVREQIEAAKAGGGYSYFEYNLPNSEEVEQKITYSEQSPHWGWIVSAGSYMSSFNEGAKEIAMKIVLTFAISLVLGIVIILYFSRHISRPLKMIAGQLNKIASGDLSVSPLQFHMRGKDEVDELTMSSNAMVENLKDLVGRIIMSSQNVAAASQEISATTEEIAAGGVEQSTTVHAVNELFKEHSMAINVVAQNAEMAAELSDLTQQNAIQGGQDVKESVQAMNHLSNQVSRLQQESEQIGEIIEVIDEIARQTNLLALNAAIEAARAGEHGKGFSVVAGEVRKLAERSGEATKRIAGIIKGMQQNMEQSVHSVNGAVVLTEQTGHNFNKILDQVVDMARQVTEIAAASEEQAAQTQEMLHSIESISVVSHESAAAAQQTASSSQELARLAEELNEMVSNFKLQA</sequence>
<keyword evidence="3 9" id="KW-0812">Transmembrane</keyword>
<keyword evidence="4 9" id="KW-1133">Transmembrane helix</keyword>
<dbReference type="InterPro" id="IPR033480">
    <property type="entry name" value="sCache_2"/>
</dbReference>
<protein>
    <recommendedName>
        <fullName evidence="14">Chemotaxis protein</fullName>
    </recommendedName>
</protein>
<organism evidence="12 13">
    <name type="scientific">Paenibacillus selenitireducens</name>
    <dbReference type="NCBI Taxonomy" id="1324314"/>
    <lineage>
        <taxon>Bacteria</taxon>
        <taxon>Bacillati</taxon>
        <taxon>Bacillota</taxon>
        <taxon>Bacilli</taxon>
        <taxon>Bacillales</taxon>
        <taxon>Paenibacillaceae</taxon>
        <taxon>Paenibacillus</taxon>
    </lineage>
</organism>
<dbReference type="InterPro" id="IPR004090">
    <property type="entry name" value="Chemotax_Me-accpt_rcpt"/>
</dbReference>
<keyword evidence="13" id="KW-1185">Reference proteome</keyword>
<keyword evidence="6 8" id="KW-0807">Transducer</keyword>
<evidence type="ECO:0000256" key="7">
    <source>
        <dbReference type="ARBA" id="ARBA00029447"/>
    </source>
</evidence>
<evidence type="ECO:0000256" key="5">
    <source>
        <dbReference type="ARBA" id="ARBA00023136"/>
    </source>
</evidence>
<dbReference type="Proteomes" id="UP000190188">
    <property type="component" value="Unassembled WGS sequence"/>
</dbReference>
<dbReference type="SMART" id="SM00304">
    <property type="entry name" value="HAMP"/>
    <property type="match status" value="1"/>
</dbReference>
<dbReference type="Gene3D" id="1.10.287.950">
    <property type="entry name" value="Methyl-accepting chemotaxis protein"/>
    <property type="match status" value="1"/>
</dbReference>
<comment type="similarity">
    <text evidence="7">Belongs to the methyl-accepting chemotaxis (MCP) protein family.</text>
</comment>
<dbReference type="RefSeq" id="WP_078499299.1">
    <property type="nucleotide sequence ID" value="NZ_MSZX01000005.1"/>
</dbReference>
<feature type="transmembrane region" description="Helical" evidence="9">
    <location>
        <begin position="195"/>
        <end position="217"/>
    </location>
</feature>
<evidence type="ECO:0000256" key="1">
    <source>
        <dbReference type="ARBA" id="ARBA00004651"/>
    </source>
</evidence>
<evidence type="ECO:0008006" key="14">
    <source>
        <dbReference type="Google" id="ProtNLM"/>
    </source>
</evidence>
<feature type="domain" description="Methyl-accepting transducer" evidence="10">
    <location>
        <begin position="279"/>
        <end position="522"/>
    </location>
</feature>